<dbReference type="InterPro" id="IPR000683">
    <property type="entry name" value="Gfo/Idh/MocA-like_OxRdtase_N"/>
</dbReference>
<dbReference type="Gene3D" id="3.30.360.10">
    <property type="entry name" value="Dihydrodipicolinate Reductase, domain 2"/>
    <property type="match status" value="1"/>
</dbReference>
<reference evidence="5 6" key="1">
    <citation type="submission" date="2019-06" db="EMBL/GenBank/DDBJ databases">
        <title>Sequencing the genomes of 1000 actinobacteria strains.</title>
        <authorList>
            <person name="Klenk H.-P."/>
        </authorList>
    </citation>
    <scope>NUCLEOTIDE SEQUENCE [LARGE SCALE GENOMIC DNA]</scope>
    <source>
        <strain evidence="5 6">DSM 45679</strain>
    </source>
</reference>
<proteinExistence type="inferred from homology"/>
<evidence type="ECO:0000259" key="3">
    <source>
        <dbReference type="Pfam" id="PF01408"/>
    </source>
</evidence>
<dbReference type="RefSeq" id="WP_141996071.1">
    <property type="nucleotide sequence ID" value="NZ_VFML01000001.1"/>
</dbReference>
<protein>
    <submittedName>
        <fullName evidence="5">Putative dehydrogenase</fullName>
    </submittedName>
</protein>
<evidence type="ECO:0000313" key="5">
    <source>
        <dbReference type="EMBL" id="TQJ01237.1"/>
    </source>
</evidence>
<dbReference type="Gene3D" id="3.40.50.720">
    <property type="entry name" value="NAD(P)-binding Rossmann-like Domain"/>
    <property type="match status" value="1"/>
</dbReference>
<dbReference type="Pfam" id="PF22725">
    <property type="entry name" value="GFO_IDH_MocA_C3"/>
    <property type="match status" value="1"/>
</dbReference>
<comment type="similarity">
    <text evidence="1">Belongs to the Gfo/Idh/MocA family.</text>
</comment>
<dbReference type="Pfam" id="PF01408">
    <property type="entry name" value="GFO_IDH_MocA"/>
    <property type="match status" value="1"/>
</dbReference>
<evidence type="ECO:0000259" key="4">
    <source>
        <dbReference type="Pfam" id="PF22725"/>
    </source>
</evidence>
<organism evidence="5 6">
    <name type="scientific">Amycolatopsis cihanbeyliensis</name>
    <dbReference type="NCBI Taxonomy" id="1128664"/>
    <lineage>
        <taxon>Bacteria</taxon>
        <taxon>Bacillati</taxon>
        <taxon>Actinomycetota</taxon>
        <taxon>Actinomycetes</taxon>
        <taxon>Pseudonocardiales</taxon>
        <taxon>Pseudonocardiaceae</taxon>
        <taxon>Amycolatopsis</taxon>
    </lineage>
</organism>
<dbReference type="Proteomes" id="UP000320876">
    <property type="component" value="Unassembled WGS sequence"/>
</dbReference>
<dbReference type="AlphaFoldDB" id="A0A542DDT8"/>
<evidence type="ECO:0000256" key="2">
    <source>
        <dbReference type="ARBA" id="ARBA00023002"/>
    </source>
</evidence>
<evidence type="ECO:0000256" key="1">
    <source>
        <dbReference type="ARBA" id="ARBA00010928"/>
    </source>
</evidence>
<dbReference type="SUPFAM" id="SSF51735">
    <property type="entry name" value="NAD(P)-binding Rossmann-fold domains"/>
    <property type="match status" value="1"/>
</dbReference>
<dbReference type="GO" id="GO:0016491">
    <property type="term" value="F:oxidoreductase activity"/>
    <property type="evidence" value="ECO:0007669"/>
    <property type="project" value="UniProtKB-KW"/>
</dbReference>
<feature type="domain" description="Gfo/Idh/MocA-like oxidoreductase N-terminal" evidence="3">
    <location>
        <begin position="8"/>
        <end position="123"/>
    </location>
</feature>
<accession>A0A542DDT8</accession>
<keyword evidence="2" id="KW-0560">Oxidoreductase</keyword>
<dbReference type="InterPro" id="IPR051317">
    <property type="entry name" value="Gfo/Idh/MocA_oxidoreduct"/>
</dbReference>
<dbReference type="GO" id="GO:0000166">
    <property type="term" value="F:nucleotide binding"/>
    <property type="evidence" value="ECO:0007669"/>
    <property type="project" value="InterPro"/>
</dbReference>
<dbReference type="PANTHER" id="PTHR43708:SF5">
    <property type="entry name" value="CONSERVED EXPRESSED OXIDOREDUCTASE (EUROFUNG)-RELATED"/>
    <property type="match status" value="1"/>
</dbReference>
<dbReference type="InterPro" id="IPR055170">
    <property type="entry name" value="GFO_IDH_MocA-like_dom"/>
</dbReference>
<dbReference type="InterPro" id="IPR036291">
    <property type="entry name" value="NAD(P)-bd_dom_sf"/>
</dbReference>
<dbReference type="PANTHER" id="PTHR43708">
    <property type="entry name" value="CONSERVED EXPRESSED OXIDOREDUCTASE (EUROFUNG)"/>
    <property type="match status" value="1"/>
</dbReference>
<keyword evidence="6" id="KW-1185">Reference proteome</keyword>
<feature type="domain" description="GFO/IDH/MocA-like oxidoreductase" evidence="4">
    <location>
        <begin position="135"/>
        <end position="256"/>
    </location>
</feature>
<gene>
    <name evidence="5" type="ORF">FB471_0903</name>
</gene>
<sequence length="332" mass="36446">MSERVALALAGLGDIGLSAHLPALLRNPDVQLTALVDPVPARRDLARLRASVPAYAELAEALEDRAIDGVVLATPPWVTPHLVERVARAGRFVLAEKPVATSAREAARLMNLSATLRKRVQVGLAYRHDPALELLREWIASRRLGAPLLVRAHVYDERRDAADPAHAARIESTLAHGMPVVHEGAHVLDWCRFLLGGEPERVEDAWALRTRPGLSGPNLCGARLAYSDGTVVLAEFGWLTGALPRCELDVLGDRGHVLLDGRTFRLRLDTVDGVEDVDFEPDRVTRCFDRQVRRFVDLITGEWPVPTPDLADGLAALELSERIAWLARESMG</sequence>
<evidence type="ECO:0000313" key="6">
    <source>
        <dbReference type="Proteomes" id="UP000320876"/>
    </source>
</evidence>
<dbReference type="SUPFAM" id="SSF55347">
    <property type="entry name" value="Glyceraldehyde-3-phosphate dehydrogenase-like, C-terminal domain"/>
    <property type="match status" value="1"/>
</dbReference>
<name>A0A542DDT8_AMYCI</name>
<comment type="caution">
    <text evidence="5">The sequence shown here is derived from an EMBL/GenBank/DDBJ whole genome shotgun (WGS) entry which is preliminary data.</text>
</comment>
<dbReference type="EMBL" id="VFML01000001">
    <property type="protein sequence ID" value="TQJ01237.1"/>
    <property type="molecule type" value="Genomic_DNA"/>
</dbReference>
<dbReference type="OrthoDB" id="9815825at2"/>